<organism evidence="2 3">
    <name type="scientific">Dyadobacter arcticus</name>
    <dbReference type="NCBI Taxonomy" id="1078754"/>
    <lineage>
        <taxon>Bacteria</taxon>
        <taxon>Pseudomonadati</taxon>
        <taxon>Bacteroidota</taxon>
        <taxon>Cytophagia</taxon>
        <taxon>Cytophagales</taxon>
        <taxon>Spirosomataceae</taxon>
        <taxon>Dyadobacter</taxon>
    </lineage>
</organism>
<sequence length="46" mass="5375">MKYFSDFALFITGEGAVRLFASFGNVFLLFIVFFLICMVIKFMHQD</sequence>
<name>A0ABX0ULW9_9BACT</name>
<dbReference type="RefSeq" id="WP_167271700.1">
    <property type="nucleotide sequence ID" value="NZ_JAASQJ010000003.1"/>
</dbReference>
<dbReference type="Proteomes" id="UP001179181">
    <property type="component" value="Unassembled WGS sequence"/>
</dbReference>
<accession>A0ABX0ULW9</accession>
<gene>
    <name evidence="2" type="ORF">FHS68_003183</name>
</gene>
<evidence type="ECO:0000313" key="3">
    <source>
        <dbReference type="Proteomes" id="UP001179181"/>
    </source>
</evidence>
<dbReference type="EMBL" id="JAASQJ010000003">
    <property type="protein sequence ID" value="NIJ54001.1"/>
    <property type="molecule type" value="Genomic_DNA"/>
</dbReference>
<keyword evidence="1" id="KW-0812">Transmembrane</keyword>
<protein>
    <submittedName>
        <fullName evidence="2">Uncharacterized protein</fullName>
    </submittedName>
</protein>
<comment type="caution">
    <text evidence="2">The sequence shown here is derived from an EMBL/GenBank/DDBJ whole genome shotgun (WGS) entry which is preliminary data.</text>
</comment>
<evidence type="ECO:0000313" key="2">
    <source>
        <dbReference type="EMBL" id="NIJ54001.1"/>
    </source>
</evidence>
<keyword evidence="1" id="KW-1133">Transmembrane helix</keyword>
<evidence type="ECO:0000256" key="1">
    <source>
        <dbReference type="SAM" id="Phobius"/>
    </source>
</evidence>
<keyword evidence="1" id="KW-0472">Membrane</keyword>
<feature type="transmembrane region" description="Helical" evidence="1">
    <location>
        <begin position="20"/>
        <end position="40"/>
    </location>
</feature>
<proteinExistence type="predicted"/>
<reference evidence="2 3" key="1">
    <citation type="submission" date="2020-03" db="EMBL/GenBank/DDBJ databases">
        <title>Genomic Encyclopedia of Type Strains, Phase IV (KMG-IV): sequencing the most valuable type-strain genomes for metagenomic binning, comparative biology and taxonomic classification.</title>
        <authorList>
            <person name="Goeker M."/>
        </authorList>
    </citation>
    <scope>NUCLEOTIDE SEQUENCE [LARGE SCALE GENOMIC DNA]</scope>
    <source>
        <strain evidence="2 3">DSM 102865</strain>
    </source>
</reference>
<keyword evidence="3" id="KW-1185">Reference proteome</keyword>